<dbReference type="Pfam" id="PF07561">
    <property type="entry name" value="DUF1540"/>
    <property type="match status" value="1"/>
</dbReference>
<evidence type="ECO:0000259" key="1">
    <source>
        <dbReference type="Pfam" id="PF07561"/>
    </source>
</evidence>
<evidence type="ECO:0000313" key="2">
    <source>
        <dbReference type="EMBL" id="MFC0522752.1"/>
    </source>
</evidence>
<reference evidence="2 3" key="1">
    <citation type="submission" date="2024-09" db="EMBL/GenBank/DDBJ databases">
        <authorList>
            <person name="Sun Q."/>
            <person name="Mori K."/>
        </authorList>
    </citation>
    <scope>NUCLEOTIDE SEQUENCE [LARGE SCALE GENOMIC DNA]</scope>
    <source>
        <strain evidence="2 3">NCAIM B.02529</strain>
    </source>
</reference>
<feature type="domain" description="DUF1540" evidence="1">
    <location>
        <begin position="3"/>
        <end position="45"/>
    </location>
</feature>
<dbReference type="RefSeq" id="WP_377345284.1">
    <property type="nucleotide sequence ID" value="NZ_JBHLTP010000003.1"/>
</dbReference>
<comment type="caution">
    <text evidence="2">The sequence shown here is derived from an EMBL/GenBank/DDBJ whole genome shotgun (WGS) entry which is preliminary data.</text>
</comment>
<name>A0ABV6LKB1_9BACI</name>
<organism evidence="2 3">
    <name type="scientific">Pontibacillus salicampi</name>
    <dbReference type="NCBI Taxonomy" id="1449801"/>
    <lineage>
        <taxon>Bacteria</taxon>
        <taxon>Bacillati</taxon>
        <taxon>Bacillota</taxon>
        <taxon>Bacilli</taxon>
        <taxon>Bacillales</taxon>
        <taxon>Bacillaceae</taxon>
        <taxon>Pontibacillus</taxon>
    </lineage>
</organism>
<protein>
    <submittedName>
        <fullName evidence="2">DUF1540 domain-containing protein</fullName>
    </submittedName>
</protein>
<evidence type="ECO:0000313" key="3">
    <source>
        <dbReference type="Proteomes" id="UP001589836"/>
    </source>
</evidence>
<gene>
    <name evidence="2" type="ORF">ACFFGV_04000</name>
</gene>
<dbReference type="Proteomes" id="UP001589836">
    <property type="component" value="Unassembled WGS sequence"/>
</dbReference>
<accession>A0ABV6LKB1</accession>
<proteinExistence type="predicted"/>
<keyword evidence="3" id="KW-1185">Reference proteome</keyword>
<dbReference type="InterPro" id="IPR011437">
    <property type="entry name" value="DUF1540"/>
</dbReference>
<sequence>MEVLCEVANCVYNLEGEKCGASEISIISEVGKTASSQQETDCQTFEPQEN</sequence>
<dbReference type="EMBL" id="JBHLTP010000003">
    <property type="protein sequence ID" value="MFC0522752.1"/>
    <property type="molecule type" value="Genomic_DNA"/>
</dbReference>